<dbReference type="PROSITE" id="PS01031">
    <property type="entry name" value="SHSP"/>
    <property type="match status" value="1"/>
</dbReference>
<evidence type="ECO:0000313" key="5">
    <source>
        <dbReference type="Proteomes" id="UP000317318"/>
    </source>
</evidence>
<accession>A0A517R340</accession>
<dbReference type="Pfam" id="PF00011">
    <property type="entry name" value="HSP20"/>
    <property type="match status" value="1"/>
</dbReference>
<dbReference type="AlphaFoldDB" id="A0A517R340"/>
<dbReference type="EMBL" id="CP036268">
    <property type="protein sequence ID" value="QDT38271.1"/>
    <property type="molecule type" value="Genomic_DNA"/>
</dbReference>
<protein>
    <submittedName>
        <fullName evidence="4">Spore protein SP21</fullName>
    </submittedName>
</protein>
<evidence type="ECO:0000256" key="1">
    <source>
        <dbReference type="PROSITE-ProRule" id="PRU00285"/>
    </source>
</evidence>
<dbReference type="RefSeq" id="WP_145364380.1">
    <property type="nucleotide sequence ID" value="NZ_CP036268.1"/>
</dbReference>
<dbReference type="InterPro" id="IPR002068">
    <property type="entry name" value="A-crystallin/Hsp20_dom"/>
</dbReference>
<feature type="domain" description="SHSP" evidence="3">
    <location>
        <begin position="45"/>
        <end position="155"/>
    </location>
</feature>
<dbReference type="InterPro" id="IPR008978">
    <property type="entry name" value="HSP20-like_chaperone"/>
</dbReference>
<name>A0A517R340_9PLAN</name>
<gene>
    <name evidence="4" type="primary">hspA_3</name>
    <name evidence="4" type="ORF">Pan189_26610</name>
</gene>
<dbReference type="InterPro" id="IPR031107">
    <property type="entry name" value="Small_HSP"/>
</dbReference>
<evidence type="ECO:0000259" key="3">
    <source>
        <dbReference type="PROSITE" id="PS01031"/>
    </source>
</evidence>
<comment type="similarity">
    <text evidence="1 2">Belongs to the small heat shock protein (HSP20) family.</text>
</comment>
<sequence length="171" mass="17932">MTDDSETKMDQPTKMTFDRLRRDFEGFVEGAVARGSQALDTIGVRAGEPVPAPVDIYEVDNNLHVVVDLPGVSSDAIVLQLDGNVLGLLATPAEDATKGKIHRKERSVAAISRKINLPVPVDGDSATADVSNGVLSITLPLAPTARSRSIPISTAAPAAEQGSTMEPMSAT</sequence>
<dbReference type="OrthoDB" id="268718at2"/>
<dbReference type="KEGG" id="svp:Pan189_26610"/>
<keyword evidence="5" id="KW-1185">Reference proteome</keyword>
<proteinExistence type="inferred from homology"/>
<evidence type="ECO:0000256" key="2">
    <source>
        <dbReference type="RuleBase" id="RU003616"/>
    </source>
</evidence>
<reference evidence="4 5" key="1">
    <citation type="submission" date="2019-02" db="EMBL/GenBank/DDBJ databases">
        <title>Deep-cultivation of Planctomycetes and their phenomic and genomic characterization uncovers novel biology.</title>
        <authorList>
            <person name="Wiegand S."/>
            <person name="Jogler M."/>
            <person name="Boedeker C."/>
            <person name="Pinto D."/>
            <person name="Vollmers J."/>
            <person name="Rivas-Marin E."/>
            <person name="Kohn T."/>
            <person name="Peeters S.H."/>
            <person name="Heuer A."/>
            <person name="Rast P."/>
            <person name="Oberbeckmann S."/>
            <person name="Bunk B."/>
            <person name="Jeske O."/>
            <person name="Meyerdierks A."/>
            <person name="Storesund J.E."/>
            <person name="Kallscheuer N."/>
            <person name="Luecker S."/>
            <person name="Lage O.M."/>
            <person name="Pohl T."/>
            <person name="Merkel B.J."/>
            <person name="Hornburger P."/>
            <person name="Mueller R.-W."/>
            <person name="Bruemmer F."/>
            <person name="Labrenz M."/>
            <person name="Spormann A.M."/>
            <person name="Op den Camp H."/>
            <person name="Overmann J."/>
            <person name="Amann R."/>
            <person name="Jetten M.S.M."/>
            <person name="Mascher T."/>
            <person name="Medema M.H."/>
            <person name="Devos D.P."/>
            <person name="Kaster A.-K."/>
            <person name="Ovreas L."/>
            <person name="Rohde M."/>
            <person name="Galperin M.Y."/>
            <person name="Jogler C."/>
        </authorList>
    </citation>
    <scope>NUCLEOTIDE SEQUENCE [LARGE SCALE GENOMIC DNA]</scope>
    <source>
        <strain evidence="4 5">Pan189</strain>
    </source>
</reference>
<dbReference type="CDD" id="cd06464">
    <property type="entry name" value="ACD_sHsps-like"/>
    <property type="match status" value="1"/>
</dbReference>
<organism evidence="4 5">
    <name type="scientific">Stratiformator vulcanicus</name>
    <dbReference type="NCBI Taxonomy" id="2527980"/>
    <lineage>
        <taxon>Bacteria</taxon>
        <taxon>Pseudomonadati</taxon>
        <taxon>Planctomycetota</taxon>
        <taxon>Planctomycetia</taxon>
        <taxon>Planctomycetales</taxon>
        <taxon>Planctomycetaceae</taxon>
        <taxon>Stratiformator</taxon>
    </lineage>
</organism>
<dbReference type="SUPFAM" id="SSF49764">
    <property type="entry name" value="HSP20-like chaperones"/>
    <property type="match status" value="1"/>
</dbReference>
<dbReference type="Proteomes" id="UP000317318">
    <property type="component" value="Chromosome"/>
</dbReference>
<dbReference type="PANTHER" id="PTHR11527">
    <property type="entry name" value="HEAT-SHOCK PROTEIN 20 FAMILY MEMBER"/>
    <property type="match status" value="1"/>
</dbReference>
<evidence type="ECO:0000313" key="4">
    <source>
        <dbReference type="EMBL" id="QDT38271.1"/>
    </source>
</evidence>
<dbReference type="Gene3D" id="2.60.40.790">
    <property type="match status" value="1"/>
</dbReference>